<feature type="compositionally biased region" description="Low complexity" evidence="1">
    <location>
        <begin position="54"/>
        <end position="65"/>
    </location>
</feature>
<proteinExistence type="predicted"/>
<protein>
    <recommendedName>
        <fullName evidence="4">KfrA N-terminal DNA-binding domain-containing protein</fullName>
    </recommendedName>
</protein>
<comment type="caution">
    <text evidence="2">The sequence shown here is derived from an EMBL/GenBank/DDBJ whole genome shotgun (WGS) entry which is preliminary data.</text>
</comment>
<dbReference type="Proteomes" id="UP001528411">
    <property type="component" value="Unassembled WGS sequence"/>
</dbReference>
<gene>
    <name evidence="2" type="ORF">PN838_04880</name>
</gene>
<sequence>MSSSEIARICAKLVADGKEPTVALIKGKLSTKTALPLIIDGLKRWKNNPNASLEPETTEQTQQQPVSLDQRVSDLETLVGQLTNEISELKKRL</sequence>
<reference evidence="2 3" key="1">
    <citation type="submission" date="2023-01" db="EMBL/GenBank/DDBJ databases">
        <title>Psychrosphaera sp. nov., isolated from marine algae.</title>
        <authorList>
            <person name="Bayburt H."/>
            <person name="Choi B.J."/>
            <person name="Kim J.M."/>
            <person name="Choi D.G."/>
            <person name="Jeon C.O."/>
        </authorList>
    </citation>
    <scope>NUCLEOTIDE SEQUENCE [LARGE SCALE GENOMIC DNA]</scope>
    <source>
        <strain evidence="2 3">G1-22</strain>
    </source>
</reference>
<feature type="region of interest" description="Disordered" evidence="1">
    <location>
        <begin position="48"/>
        <end position="68"/>
    </location>
</feature>
<dbReference type="RefSeq" id="WP_272179910.1">
    <property type="nucleotide sequence ID" value="NZ_JAQOMS010000002.1"/>
</dbReference>
<evidence type="ECO:0000313" key="2">
    <source>
        <dbReference type="EMBL" id="MDC2888239.1"/>
    </source>
</evidence>
<evidence type="ECO:0000313" key="3">
    <source>
        <dbReference type="Proteomes" id="UP001528411"/>
    </source>
</evidence>
<evidence type="ECO:0008006" key="4">
    <source>
        <dbReference type="Google" id="ProtNLM"/>
    </source>
</evidence>
<name>A0ABT5F9N1_9GAMM</name>
<accession>A0ABT5F9N1</accession>
<keyword evidence="3" id="KW-1185">Reference proteome</keyword>
<dbReference type="EMBL" id="JAQOMS010000002">
    <property type="protein sequence ID" value="MDC2888239.1"/>
    <property type="molecule type" value="Genomic_DNA"/>
</dbReference>
<evidence type="ECO:0000256" key="1">
    <source>
        <dbReference type="SAM" id="MobiDB-lite"/>
    </source>
</evidence>
<organism evidence="2 3">
    <name type="scientific">Psychrosphaera algicola</name>
    <dbReference type="NCBI Taxonomy" id="3023714"/>
    <lineage>
        <taxon>Bacteria</taxon>
        <taxon>Pseudomonadati</taxon>
        <taxon>Pseudomonadota</taxon>
        <taxon>Gammaproteobacteria</taxon>
        <taxon>Alteromonadales</taxon>
        <taxon>Pseudoalteromonadaceae</taxon>
        <taxon>Psychrosphaera</taxon>
    </lineage>
</organism>